<evidence type="ECO:0000313" key="3">
    <source>
        <dbReference type="Proteomes" id="UP001229421"/>
    </source>
</evidence>
<name>A0AAD8P9H4_TARER</name>
<dbReference type="PANTHER" id="PTHR34657:SF10">
    <property type="entry name" value="F21M11.6 PROTEIN"/>
    <property type="match status" value="1"/>
</dbReference>
<protein>
    <submittedName>
        <fullName evidence="2">Uncharacterized protein</fullName>
    </submittedName>
</protein>
<sequence length="171" mass="19075">MQTTTNLSGRQLPPLVPHKRKQRDEVFDLLKPSKKQAKPMPKPVPYRAVAPTKPFKASSAHANMLLAGFMAHEFLTKGTLFGKLYDPTKADVPPASSAASSADFRTIKKPSRLEPESNPRGNKIRRLEPKPPHKNHKYVEVSELLKNGAHIRGIVNPSQLARLLHVEPDKK</sequence>
<evidence type="ECO:0000256" key="1">
    <source>
        <dbReference type="SAM" id="MobiDB-lite"/>
    </source>
</evidence>
<feature type="region of interest" description="Disordered" evidence="1">
    <location>
        <begin position="87"/>
        <end position="136"/>
    </location>
</feature>
<dbReference type="EMBL" id="JAUHHV010000001">
    <property type="protein sequence ID" value="KAK1437329.1"/>
    <property type="molecule type" value="Genomic_DNA"/>
</dbReference>
<proteinExistence type="predicted"/>
<reference evidence="2" key="1">
    <citation type="journal article" date="2023" name="bioRxiv">
        <title>Improved chromosome-level genome assembly for marigold (Tagetes erecta).</title>
        <authorList>
            <person name="Jiang F."/>
            <person name="Yuan L."/>
            <person name="Wang S."/>
            <person name="Wang H."/>
            <person name="Xu D."/>
            <person name="Wang A."/>
            <person name="Fan W."/>
        </authorList>
    </citation>
    <scope>NUCLEOTIDE SEQUENCE</scope>
    <source>
        <strain evidence="2">WSJ</strain>
        <tissue evidence="2">Leaf</tissue>
    </source>
</reference>
<gene>
    <name evidence="2" type="ORF">QVD17_03120</name>
</gene>
<comment type="caution">
    <text evidence="2">The sequence shown here is derived from an EMBL/GenBank/DDBJ whole genome shotgun (WGS) entry which is preliminary data.</text>
</comment>
<dbReference type="AlphaFoldDB" id="A0AAD8P9H4"/>
<dbReference type="PANTHER" id="PTHR34657">
    <property type="entry name" value="EMBRYO SAC DEVELOPMENT ARREST 6"/>
    <property type="match status" value="1"/>
</dbReference>
<organism evidence="2 3">
    <name type="scientific">Tagetes erecta</name>
    <name type="common">African marigold</name>
    <dbReference type="NCBI Taxonomy" id="13708"/>
    <lineage>
        <taxon>Eukaryota</taxon>
        <taxon>Viridiplantae</taxon>
        <taxon>Streptophyta</taxon>
        <taxon>Embryophyta</taxon>
        <taxon>Tracheophyta</taxon>
        <taxon>Spermatophyta</taxon>
        <taxon>Magnoliopsida</taxon>
        <taxon>eudicotyledons</taxon>
        <taxon>Gunneridae</taxon>
        <taxon>Pentapetalae</taxon>
        <taxon>asterids</taxon>
        <taxon>campanulids</taxon>
        <taxon>Asterales</taxon>
        <taxon>Asteraceae</taxon>
        <taxon>Asteroideae</taxon>
        <taxon>Heliantheae alliance</taxon>
        <taxon>Tageteae</taxon>
        <taxon>Tagetes</taxon>
    </lineage>
</organism>
<evidence type="ECO:0000313" key="2">
    <source>
        <dbReference type="EMBL" id="KAK1437329.1"/>
    </source>
</evidence>
<accession>A0AAD8P9H4</accession>
<feature type="region of interest" description="Disordered" evidence="1">
    <location>
        <begin position="1"/>
        <end position="48"/>
    </location>
</feature>
<keyword evidence="3" id="KW-1185">Reference proteome</keyword>
<dbReference type="Proteomes" id="UP001229421">
    <property type="component" value="Unassembled WGS sequence"/>
</dbReference>